<feature type="compositionally biased region" description="Low complexity" evidence="3">
    <location>
        <begin position="1"/>
        <end position="12"/>
    </location>
</feature>
<dbReference type="GeneID" id="2906755"/>
<dbReference type="GO" id="GO:0008138">
    <property type="term" value="F:protein tyrosine/serine/threonine phosphatase activity"/>
    <property type="evidence" value="ECO:0007669"/>
    <property type="project" value="InterPro"/>
</dbReference>
<dbReference type="SMART" id="SM00195">
    <property type="entry name" value="DSPc"/>
    <property type="match status" value="1"/>
</dbReference>
<feature type="region of interest" description="Disordered" evidence="3">
    <location>
        <begin position="76"/>
        <end position="95"/>
    </location>
</feature>
<dbReference type="PROSITE" id="PS50056">
    <property type="entry name" value="TYR_PHOSPHATASE_2"/>
    <property type="match status" value="1"/>
</dbReference>
<dbReference type="eggNOG" id="KOG1716">
    <property type="taxonomic scope" value="Eukaryota"/>
</dbReference>
<dbReference type="GO" id="GO:0033260">
    <property type="term" value="P:nuclear DNA replication"/>
    <property type="evidence" value="ECO:0007669"/>
    <property type="project" value="InterPro"/>
</dbReference>
<dbReference type="InterPro" id="IPR000387">
    <property type="entry name" value="Tyr_Pase_dom"/>
</dbReference>
<dbReference type="EMBL" id="KZ858969">
    <property type="protein sequence ID" value="RDW27088.1"/>
    <property type="molecule type" value="Genomic_DNA"/>
</dbReference>
<dbReference type="InterPro" id="IPR020422">
    <property type="entry name" value="TYR_PHOSPHATASE_DUAL_dom"/>
</dbReference>
<evidence type="ECO:0000259" key="4">
    <source>
        <dbReference type="PROSITE" id="PS50054"/>
    </source>
</evidence>
<dbReference type="InterPro" id="IPR029021">
    <property type="entry name" value="Prot-tyrosine_phosphatase-like"/>
</dbReference>
<proteinExistence type="predicted"/>
<dbReference type="InterPro" id="IPR047949">
    <property type="entry name" value="PPS1_DSP"/>
</dbReference>
<dbReference type="PROSITE" id="PS50054">
    <property type="entry name" value="TYR_PHOSPHATASE_DUAL"/>
    <property type="match status" value="1"/>
</dbReference>
<dbReference type="InterPro" id="IPR016130">
    <property type="entry name" value="Tyr_Pase_AS"/>
</dbReference>
<protein>
    <submittedName>
        <fullName evidence="6">Uncharacterized protein</fullName>
    </submittedName>
</protein>
<evidence type="ECO:0000313" key="9">
    <source>
        <dbReference type="Proteomes" id="UP000256601"/>
    </source>
</evidence>
<name>A0A1D8N6E8_YARLL</name>
<feature type="region of interest" description="Disordered" evidence="3">
    <location>
        <begin position="1"/>
        <end position="63"/>
    </location>
</feature>
<evidence type="ECO:0000256" key="2">
    <source>
        <dbReference type="ARBA" id="ARBA00022912"/>
    </source>
</evidence>
<evidence type="ECO:0000259" key="5">
    <source>
        <dbReference type="PROSITE" id="PS50056"/>
    </source>
</evidence>
<feature type="domain" description="Tyrosine specific protein phosphatases" evidence="5">
    <location>
        <begin position="752"/>
        <end position="820"/>
    </location>
</feature>
<feature type="domain" description="Tyrosine-protein phosphatase" evidence="4">
    <location>
        <begin position="650"/>
        <end position="833"/>
    </location>
</feature>
<evidence type="ECO:0000313" key="8">
    <source>
        <dbReference type="Proteomes" id="UP000182444"/>
    </source>
</evidence>
<dbReference type="InterPro" id="IPR000340">
    <property type="entry name" value="Dual-sp_phosphatase_cat-dom"/>
</dbReference>
<keyword evidence="1" id="KW-0378">Hydrolase</keyword>
<dbReference type="Gene3D" id="3.90.190.10">
    <property type="entry name" value="Protein tyrosine phosphatase superfamily"/>
    <property type="match status" value="1"/>
</dbReference>
<reference evidence="6 8" key="1">
    <citation type="journal article" date="2016" name="PLoS ONE">
        <title>Sequence Assembly of Yarrowia lipolytica Strain W29/CLIB89 Shows Transposable Element Diversity.</title>
        <authorList>
            <person name="Magnan C."/>
            <person name="Yu J."/>
            <person name="Chang I."/>
            <person name="Jahn E."/>
            <person name="Kanomata Y."/>
            <person name="Wu J."/>
            <person name="Zeller M."/>
            <person name="Oakes M."/>
            <person name="Baldi P."/>
            <person name="Sandmeyer S."/>
        </authorList>
    </citation>
    <scope>NUCLEOTIDE SEQUENCE [LARGE SCALE GENOMIC DNA]</scope>
    <source>
        <strain evidence="6">CLIB89</strain>
        <strain evidence="8">CLIB89(W29)</strain>
    </source>
</reference>
<organism evidence="6 8">
    <name type="scientific">Yarrowia lipolytica</name>
    <name type="common">Candida lipolytica</name>
    <dbReference type="NCBI Taxonomy" id="4952"/>
    <lineage>
        <taxon>Eukaryota</taxon>
        <taxon>Fungi</taxon>
        <taxon>Dikarya</taxon>
        <taxon>Ascomycota</taxon>
        <taxon>Saccharomycotina</taxon>
        <taxon>Dipodascomycetes</taxon>
        <taxon>Dipodascales</taxon>
        <taxon>Dipodascales incertae sedis</taxon>
        <taxon>Yarrowia</taxon>
    </lineage>
</organism>
<evidence type="ECO:0000256" key="1">
    <source>
        <dbReference type="ARBA" id="ARBA00022801"/>
    </source>
</evidence>
<dbReference type="SUPFAM" id="SSF52799">
    <property type="entry name" value="(Phosphotyrosine protein) phosphatases II"/>
    <property type="match status" value="1"/>
</dbReference>
<sequence>MSLSIPLPTSGPSLPPSPPQNMSTLAAACNDDSGKSRAGSPASVCPNSPPTPPFKEVTCQGDMDHMDVTEDLLTEREAQSQDAPPHDTQTAPPTPAVADAVLSTSTSALPSPPLRKSALLDSANWSILTHSPPVIGIDTKTLVDAIDFHYSTRLPRVDKMFPWLHGLHPSNVNQRTFLHPNRRVNKEFTTEFIPNNSSFPVSQAPGASTPLPSHKDIPSEVRGLIIVKANRRQVAANTPVQYNGFGHAMKGETLREARHSGSIIGTIFLEDFLEGDAEKEDFQDKFKFLDAPEGISLRKFQIQVAKWAVISDIVLYDSAEGLTPRLLRLAEIVSGAQRRFAAENEKLHQVYRTFVFTDSITQLEQEAPHTVTMSHNLSPDEIDEQRLKNWDANLLFHERVEISMMSTATPIACDVWLGNTTDFDAYTASLSAAKQAKQVNKHHGDIDAAAVKAPANWVTIIDCQENARLVPLAVLDQYIREAEACIVDPSRRLSPLQLGFPSSGSIPIQALTPENVYSIINVCKLIYLRSKCTYGGKPAASLVFCNDGYTETSLLALIFLMYSTGCRAPQAWVDLHVQYKRPFFCFPIDVTVASALQTALHKYSPALNEKLSSGAEYTGMPPNLMFLSDDEDNGSVRHEDSWFNHFDGSVPSRILPHLYLGSLDHASNHGLIQKLGIKRILSVGEPVPWAMAEDADEDEEIDLEEEARKVAHDPDLVKLVRQTQERREARKHLSRVLYVSNIQDDGIDEITDSLAQCLDFLDEGYRLGEMTLVHCRVGVSRSATVCIAEVMKRLGVGLPRAYLFVRVRRLNVIIQPNLRLMYELVKWEERHRDQGEGWLREVDWHILCREIANMNRVYIPE</sequence>
<accession>A0A1D8N6E8</accession>
<dbReference type="Pfam" id="PF00782">
    <property type="entry name" value="DSPc"/>
    <property type="match status" value="1"/>
</dbReference>
<dbReference type="VEuPathDB" id="FungiDB:YALI1_B05762g"/>
<dbReference type="OMA" id="HEEILPC"/>
<gene>
    <name evidence="7" type="ORF">B0I71DRAFT_158010</name>
    <name evidence="6" type="ORF">YALI1_B05762g</name>
</gene>
<dbReference type="AlphaFoldDB" id="A0A1D8N6E8"/>
<evidence type="ECO:0000313" key="6">
    <source>
        <dbReference type="EMBL" id="AOW01203.1"/>
    </source>
</evidence>
<dbReference type="PANTHER" id="PTHR47550">
    <property type="entry name" value="DUAL SPECIFICITY PROTEIN PHOSPHATASE PPS1"/>
    <property type="match status" value="1"/>
</dbReference>
<reference evidence="7 9" key="2">
    <citation type="submission" date="2018-07" db="EMBL/GenBank/DDBJ databases">
        <title>Draft Genome Assemblies for Five Robust Yarrowia lipolytica Strains Exhibiting High Lipid Production and Pentose Sugar Utilization and Sugar Alcohol Secretion from Undetoxified Lignocellulosic Biomass Hydrolysates.</title>
        <authorList>
            <consortium name="DOE Joint Genome Institute"/>
            <person name="Walker C."/>
            <person name="Ryu S."/>
            <person name="Na H."/>
            <person name="Zane M."/>
            <person name="LaButti K."/>
            <person name="Lipzen A."/>
            <person name="Haridas S."/>
            <person name="Barry K."/>
            <person name="Grigoriev I.V."/>
            <person name="Quarterman J."/>
            <person name="Slininger P."/>
            <person name="Dien B."/>
            <person name="Trinh C.T."/>
        </authorList>
    </citation>
    <scope>NUCLEOTIDE SEQUENCE [LARGE SCALE GENOMIC DNA]</scope>
    <source>
        <strain evidence="7 9">YB392</strain>
    </source>
</reference>
<dbReference type="VEuPathDB" id="FungiDB:YALI0_B04290g"/>
<dbReference type="PANTHER" id="PTHR47550:SF1">
    <property type="entry name" value="DUAL SPECIFICITY PROTEIN PHOSPHATASE PPS1"/>
    <property type="match status" value="1"/>
</dbReference>
<dbReference type="EMBL" id="CP017554">
    <property type="protein sequence ID" value="AOW01203.1"/>
    <property type="molecule type" value="Genomic_DNA"/>
</dbReference>
<dbReference type="GO" id="GO:0005634">
    <property type="term" value="C:nucleus"/>
    <property type="evidence" value="ECO:0007669"/>
    <property type="project" value="GOC"/>
</dbReference>
<dbReference type="KEGG" id="yli:2906755"/>
<dbReference type="Proteomes" id="UP000256601">
    <property type="component" value="Unassembled WGS sequence"/>
</dbReference>
<evidence type="ECO:0000256" key="3">
    <source>
        <dbReference type="SAM" id="MobiDB-lite"/>
    </source>
</evidence>
<keyword evidence="2" id="KW-0904">Protein phosphatase</keyword>
<dbReference type="Proteomes" id="UP000182444">
    <property type="component" value="Chromosome 1B"/>
</dbReference>
<dbReference type="PROSITE" id="PS00383">
    <property type="entry name" value="TYR_PHOSPHATASE_1"/>
    <property type="match status" value="1"/>
</dbReference>
<dbReference type="CDD" id="cd14516">
    <property type="entry name" value="DSP_fungal_PPS1"/>
    <property type="match status" value="1"/>
</dbReference>
<evidence type="ECO:0000313" key="7">
    <source>
        <dbReference type="EMBL" id="RDW27088.1"/>
    </source>
</evidence>
<dbReference type="InterPro" id="IPR053239">
    <property type="entry name" value="Dual_spec_PTase"/>
</dbReference>